<proteinExistence type="predicted"/>
<evidence type="ECO:0000256" key="1">
    <source>
        <dbReference type="SAM" id="SignalP"/>
    </source>
</evidence>
<comment type="caution">
    <text evidence="2">The sequence shown here is derived from an EMBL/GenBank/DDBJ whole genome shotgun (WGS) entry which is preliminary data.</text>
</comment>
<name>A0ABS4X0Q2_9MICO</name>
<organism evidence="2 3">
    <name type="scientific">Brachybacterium sacelli</name>
    <dbReference type="NCBI Taxonomy" id="173364"/>
    <lineage>
        <taxon>Bacteria</taxon>
        <taxon>Bacillati</taxon>
        <taxon>Actinomycetota</taxon>
        <taxon>Actinomycetes</taxon>
        <taxon>Micrococcales</taxon>
        <taxon>Dermabacteraceae</taxon>
        <taxon>Brachybacterium</taxon>
    </lineage>
</organism>
<dbReference type="EMBL" id="JAGIOD010000001">
    <property type="protein sequence ID" value="MBP2382034.1"/>
    <property type="molecule type" value="Genomic_DNA"/>
</dbReference>
<feature type="signal peptide" evidence="1">
    <location>
        <begin position="1"/>
        <end position="26"/>
    </location>
</feature>
<dbReference type="RefSeq" id="WP_209901638.1">
    <property type="nucleotide sequence ID" value="NZ_BAAAJW010000011.1"/>
</dbReference>
<keyword evidence="1" id="KW-0732">Signal</keyword>
<reference evidence="2 3" key="1">
    <citation type="submission" date="2021-03" db="EMBL/GenBank/DDBJ databases">
        <title>Sequencing the genomes of 1000 actinobacteria strains.</title>
        <authorList>
            <person name="Klenk H.-P."/>
        </authorList>
    </citation>
    <scope>NUCLEOTIDE SEQUENCE [LARGE SCALE GENOMIC DNA]</scope>
    <source>
        <strain evidence="2 3">DSM 14566</strain>
    </source>
</reference>
<evidence type="ECO:0008006" key="4">
    <source>
        <dbReference type="Google" id="ProtNLM"/>
    </source>
</evidence>
<keyword evidence="3" id="KW-1185">Reference proteome</keyword>
<accession>A0ABS4X0Q2</accession>
<dbReference type="Proteomes" id="UP001519290">
    <property type="component" value="Unassembled WGS sequence"/>
</dbReference>
<evidence type="ECO:0000313" key="2">
    <source>
        <dbReference type="EMBL" id="MBP2382034.1"/>
    </source>
</evidence>
<protein>
    <recommendedName>
        <fullName evidence="4">DNA modification methylase</fullName>
    </recommendedName>
</protein>
<evidence type="ECO:0000313" key="3">
    <source>
        <dbReference type="Proteomes" id="UP001519290"/>
    </source>
</evidence>
<feature type="chain" id="PRO_5047172662" description="DNA modification methylase" evidence="1">
    <location>
        <begin position="27"/>
        <end position="165"/>
    </location>
</feature>
<gene>
    <name evidence="2" type="ORF">JOF43_001991</name>
</gene>
<dbReference type="PROSITE" id="PS51257">
    <property type="entry name" value="PROKAR_LIPOPROTEIN"/>
    <property type="match status" value="1"/>
</dbReference>
<sequence length="165" mass="17071">MSRPRRLVLSAAALGFALAASGCAYFSPVQTHDFYQAGDGNNVSIHQAGSLYAGVRNALVVAEEGGGDPAFSGTVVNYTDETITVELEGVAEDTTLFATSVSVGPRESVELGRTEGRQQVPITGIPTSPGHLIGLQVTAGGETNTVNVPVMPISLEHYGPEAQNA</sequence>